<dbReference type="InterPro" id="IPR027417">
    <property type="entry name" value="P-loop_NTPase"/>
</dbReference>
<dbReference type="PANTHER" id="PTHR11783">
    <property type="entry name" value="SULFOTRANSFERASE SULT"/>
    <property type="match status" value="1"/>
</dbReference>
<gene>
    <name evidence="8" type="ORF">APTSU1_000681100</name>
</gene>
<evidence type="ECO:0000313" key="8">
    <source>
        <dbReference type="EMBL" id="GAB1291581.1"/>
    </source>
</evidence>
<dbReference type="EC" id="2.8.2.-" evidence="5"/>
<dbReference type="SUPFAM" id="SSF52540">
    <property type="entry name" value="P-loop containing nucleoside triphosphate hydrolases"/>
    <property type="match status" value="1"/>
</dbReference>
<keyword evidence="3" id="KW-0963">Cytoplasm</keyword>
<evidence type="ECO:0000256" key="1">
    <source>
        <dbReference type="ARBA" id="ARBA00004496"/>
    </source>
</evidence>
<evidence type="ECO:0000256" key="5">
    <source>
        <dbReference type="RuleBase" id="RU361155"/>
    </source>
</evidence>
<protein>
    <recommendedName>
        <fullName evidence="5">Sulfotransferase</fullName>
        <ecNumber evidence="5">2.8.2.-</ecNumber>
    </recommendedName>
</protein>
<comment type="similarity">
    <text evidence="2 5">Belongs to the sulfotransferase 1 family.</text>
</comment>
<evidence type="ECO:0000256" key="3">
    <source>
        <dbReference type="ARBA" id="ARBA00022490"/>
    </source>
</evidence>
<comment type="caution">
    <text evidence="8">The sequence shown here is derived from an EMBL/GenBank/DDBJ whole genome shotgun (WGS) entry which is preliminary data.</text>
</comment>
<name>A0ABQ0EXQ3_APOSI</name>
<feature type="transmembrane region" description="Helical" evidence="6">
    <location>
        <begin position="186"/>
        <end position="204"/>
    </location>
</feature>
<evidence type="ECO:0000256" key="4">
    <source>
        <dbReference type="ARBA" id="ARBA00022679"/>
    </source>
</evidence>
<evidence type="ECO:0000259" key="7">
    <source>
        <dbReference type="Pfam" id="PF00685"/>
    </source>
</evidence>
<comment type="subcellular location">
    <subcellularLocation>
        <location evidence="1">Cytoplasm</location>
    </subcellularLocation>
</comment>
<sequence length="325" mass="37839">MMTEYTWFEGIAFSTIGMKKENLEDIRNKFVVKEEDLILLTYPKSGTNWLVEIVCLIQTRGDPKWIQSVPTWERSPWLESNIGYSVLINKEGPRLMTSHLPFQLFSRSLFSSKAKVIYAIRNPRDVLVSAYFFWGKTNLVKNPGSLETYFEWFLKGNEAHAYRNPLWIPTFVWKISPNTYLCPCNLAIGYLLLVSVVIIYGSWFEHVCDWLSMREHDNFLVLYYEDMKKDTMGTIKKICDFLGKKLGPDELDLVIKYSSFEVMKENNMSNFSLIKKDVITNGLNLMRKGTTGDWKNHFTVAQAEAFDKVFQEKMAGFPPGIFPWE</sequence>
<evidence type="ECO:0000256" key="6">
    <source>
        <dbReference type="SAM" id="Phobius"/>
    </source>
</evidence>
<dbReference type="Pfam" id="PF00685">
    <property type="entry name" value="Sulfotransfer_1"/>
    <property type="match status" value="1"/>
</dbReference>
<evidence type="ECO:0000313" key="9">
    <source>
        <dbReference type="Proteomes" id="UP001623349"/>
    </source>
</evidence>
<accession>A0ABQ0EXQ3</accession>
<dbReference type="InterPro" id="IPR000863">
    <property type="entry name" value="Sulfotransferase_dom"/>
</dbReference>
<dbReference type="Proteomes" id="UP001623349">
    <property type="component" value="Unassembled WGS sequence"/>
</dbReference>
<keyword evidence="4 5" id="KW-0808">Transferase</keyword>
<organism evidence="8 9">
    <name type="scientific">Apodemus speciosus</name>
    <name type="common">Large Japanese field mouse</name>
    <dbReference type="NCBI Taxonomy" id="105296"/>
    <lineage>
        <taxon>Eukaryota</taxon>
        <taxon>Metazoa</taxon>
        <taxon>Chordata</taxon>
        <taxon>Craniata</taxon>
        <taxon>Vertebrata</taxon>
        <taxon>Euteleostomi</taxon>
        <taxon>Mammalia</taxon>
        <taxon>Eutheria</taxon>
        <taxon>Euarchontoglires</taxon>
        <taxon>Glires</taxon>
        <taxon>Rodentia</taxon>
        <taxon>Myomorpha</taxon>
        <taxon>Muroidea</taxon>
        <taxon>Muridae</taxon>
        <taxon>Murinae</taxon>
        <taxon>Apodemus</taxon>
    </lineage>
</organism>
<evidence type="ECO:0000256" key="2">
    <source>
        <dbReference type="ARBA" id="ARBA00005771"/>
    </source>
</evidence>
<keyword evidence="6" id="KW-0472">Membrane</keyword>
<dbReference type="Gene3D" id="3.40.50.300">
    <property type="entry name" value="P-loop containing nucleotide triphosphate hydrolases"/>
    <property type="match status" value="1"/>
</dbReference>
<feature type="domain" description="Sulfotransferase" evidence="7">
    <location>
        <begin position="35"/>
        <end position="317"/>
    </location>
</feature>
<reference evidence="8 9" key="1">
    <citation type="submission" date="2024-08" db="EMBL/GenBank/DDBJ databases">
        <title>The draft genome of Apodemus speciosus.</title>
        <authorList>
            <person name="Nabeshima K."/>
            <person name="Suzuki S."/>
            <person name="Onuma M."/>
        </authorList>
    </citation>
    <scope>NUCLEOTIDE SEQUENCE [LARGE SCALE GENOMIC DNA]</scope>
    <source>
        <strain evidence="8">IB14-021</strain>
    </source>
</reference>
<dbReference type="EMBL" id="BAAFST010000007">
    <property type="protein sequence ID" value="GAB1291581.1"/>
    <property type="molecule type" value="Genomic_DNA"/>
</dbReference>
<proteinExistence type="inferred from homology"/>
<keyword evidence="6" id="KW-0812">Transmembrane</keyword>
<keyword evidence="9" id="KW-1185">Reference proteome</keyword>
<keyword evidence="6" id="KW-1133">Transmembrane helix</keyword>